<evidence type="ECO:0000259" key="5">
    <source>
        <dbReference type="Pfam" id="PF03446"/>
    </source>
</evidence>
<feature type="active site" evidence="3">
    <location>
        <position position="173"/>
    </location>
</feature>
<evidence type="ECO:0000313" key="7">
    <source>
        <dbReference type="EMBL" id="EXU76925.1"/>
    </source>
</evidence>
<proteinExistence type="predicted"/>
<sequence length="290" mass="31031">MSSLPCVAVLGLGAMGHAFAANLLKKHFTTSGWNRTKARGEDLEEAGLLPTASPQQAVQQADVVITMLADANSTENVMHQILPELKPGAIVAQMGTIGVDATERLIASFAAQRSDVIFLDAPVSGTKSPAENAQIVVLASGERQNAQAAKQVFSAIARETKWLGEAGRASRMKLVVNAWLISMVQGLAESHQIAQTLGFSPDELWNTLEGGPLAVPYAKSKLDMIKQGSYEPQMHLSWALKDARLALAAASESRLPGLETIAEIWQEAVNAGYGEKDLSVVSQYLAEKKR</sequence>
<evidence type="ECO:0000256" key="4">
    <source>
        <dbReference type="SAM" id="SignalP"/>
    </source>
</evidence>
<feature type="signal peptide" evidence="4">
    <location>
        <begin position="1"/>
        <end position="20"/>
    </location>
</feature>
<organism evidence="7 8">
    <name type="scientific">Erwinia mallotivora</name>
    <dbReference type="NCBI Taxonomy" id="69222"/>
    <lineage>
        <taxon>Bacteria</taxon>
        <taxon>Pseudomonadati</taxon>
        <taxon>Pseudomonadota</taxon>
        <taxon>Gammaproteobacteria</taxon>
        <taxon>Enterobacterales</taxon>
        <taxon>Erwiniaceae</taxon>
        <taxon>Erwinia</taxon>
    </lineage>
</organism>
<name>A0A014NST4_9GAMM</name>
<dbReference type="SUPFAM" id="SSF51735">
    <property type="entry name" value="NAD(P)-binding Rossmann-fold domains"/>
    <property type="match status" value="1"/>
</dbReference>
<dbReference type="Gene3D" id="1.10.1040.10">
    <property type="entry name" value="N-(1-d-carboxylethyl)-l-norvaline Dehydrogenase, domain 2"/>
    <property type="match status" value="1"/>
</dbReference>
<dbReference type="InterPro" id="IPR036291">
    <property type="entry name" value="NAD(P)-bd_dom_sf"/>
</dbReference>
<keyword evidence="2" id="KW-0520">NAD</keyword>
<dbReference type="GO" id="GO:0051287">
    <property type="term" value="F:NAD binding"/>
    <property type="evidence" value="ECO:0007669"/>
    <property type="project" value="InterPro"/>
</dbReference>
<dbReference type="EMBL" id="JFHN01000020">
    <property type="protein sequence ID" value="EXU76925.1"/>
    <property type="molecule type" value="Genomic_DNA"/>
</dbReference>
<dbReference type="RefSeq" id="WP_034934066.1">
    <property type="nucleotide sequence ID" value="NZ_JFHN01000020.1"/>
</dbReference>
<evidence type="ECO:0000256" key="3">
    <source>
        <dbReference type="PIRSR" id="PIRSR000103-1"/>
    </source>
</evidence>
<dbReference type="PATRIC" id="fig|69222.5.peg.569"/>
<evidence type="ECO:0000259" key="6">
    <source>
        <dbReference type="Pfam" id="PF14833"/>
    </source>
</evidence>
<keyword evidence="1" id="KW-0560">Oxidoreductase</keyword>
<evidence type="ECO:0000313" key="8">
    <source>
        <dbReference type="Proteomes" id="UP000019918"/>
    </source>
</evidence>
<dbReference type="PIRSF" id="PIRSF000103">
    <property type="entry name" value="HIBADH"/>
    <property type="match status" value="1"/>
</dbReference>
<dbReference type="InterPro" id="IPR008927">
    <property type="entry name" value="6-PGluconate_DH-like_C_sf"/>
</dbReference>
<reference evidence="7 8" key="1">
    <citation type="submission" date="2014-02" db="EMBL/GenBank/DDBJ databases">
        <title>Draft genome of Erwinia mallotivora strain BT-MARDI, a papaya dieback pathogen.</title>
        <authorList>
            <person name="Redzuan R."/>
            <person name="Abu Bakar N."/>
            <person name="Badrun R."/>
            <person name="Mohd Raih M.F."/>
            <person name="Rozano L."/>
            <person name="Mat Amin N."/>
        </authorList>
    </citation>
    <scope>NUCLEOTIDE SEQUENCE [LARGE SCALE GENOMIC DNA]</scope>
    <source>
        <strain evidence="7 8">BT-MARDI</strain>
    </source>
</reference>
<keyword evidence="4" id="KW-0732">Signal</keyword>
<dbReference type="SUPFAM" id="SSF48179">
    <property type="entry name" value="6-phosphogluconate dehydrogenase C-terminal domain-like"/>
    <property type="match status" value="1"/>
</dbReference>
<feature type="domain" description="6-phosphogluconate dehydrogenase NADP-binding" evidence="5">
    <location>
        <begin position="7"/>
        <end position="164"/>
    </location>
</feature>
<dbReference type="OrthoDB" id="9786703at2"/>
<dbReference type="Pfam" id="PF03446">
    <property type="entry name" value="NAD_binding_2"/>
    <property type="match status" value="1"/>
</dbReference>
<dbReference type="STRING" id="69222.BG55_02705"/>
<feature type="chain" id="PRO_5001472800" evidence="4">
    <location>
        <begin position="21"/>
        <end position="290"/>
    </location>
</feature>
<dbReference type="Pfam" id="PF14833">
    <property type="entry name" value="NAD_binding_11"/>
    <property type="match status" value="1"/>
</dbReference>
<dbReference type="InterPro" id="IPR051265">
    <property type="entry name" value="HIBADH-related_NP60_sf"/>
</dbReference>
<dbReference type="PANTHER" id="PTHR43580:SF2">
    <property type="entry name" value="CYTOKINE-LIKE NUCLEAR FACTOR N-PAC"/>
    <property type="match status" value="1"/>
</dbReference>
<comment type="caution">
    <text evidence="7">The sequence shown here is derived from an EMBL/GenBank/DDBJ whole genome shotgun (WGS) entry which is preliminary data.</text>
</comment>
<dbReference type="AlphaFoldDB" id="A0A014NST4"/>
<dbReference type="InterPro" id="IPR015815">
    <property type="entry name" value="HIBADH-related"/>
</dbReference>
<dbReference type="InterPro" id="IPR006115">
    <property type="entry name" value="6PGDH_NADP-bd"/>
</dbReference>
<evidence type="ECO:0000256" key="1">
    <source>
        <dbReference type="ARBA" id="ARBA00023002"/>
    </source>
</evidence>
<dbReference type="InterPro" id="IPR013328">
    <property type="entry name" value="6PGD_dom2"/>
</dbReference>
<dbReference type="GO" id="GO:0050661">
    <property type="term" value="F:NADP binding"/>
    <property type="evidence" value="ECO:0007669"/>
    <property type="project" value="InterPro"/>
</dbReference>
<gene>
    <name evidence="7" type="ORF">BG55_02705</name>
</gene>
<dbReference type="PANTHER" id="PTHR43580">
    <property type="entry name" value="OXIDOREDUCTASE GLYR1-RELATED"/>
    <property type="match status" value="1"/>
</dbReference>
<evidence type="ECO:0000256" key="2">
    <source>
        <dbReference type="ARBA" id="ARBA00023027"/>
    </source>
</evidence>
<dbReference type="Gene3D" id="3.40.50.720">
    <property type="entry name" value="NAD(P)-binding Rossmann-like Domain"/>
    <property type="match status" value="1"/>
</dbReference>
<dbReference type="GO" id="GO:0016616">
    <property type="term" value="F:oxidoreductase activity, acting on the CH-OH group of donors, NAD or NADP as acceptor"/>
    <property type="evidence" value="ECO:0007669"/>
    <property type="project" value="UniProtKB-ARBA"/>
</dbReference>
<feature type="domain" description="3-hydroxyisobutyrate dehydrogenase-like NAD-binding" evidence="6">
    <location>
        <begin position="167"/>
        <end position="283"/>
    </location>
</feature>
<dbReference type="InterPro" id="IPR029154">
    <property type="entry name" value="HIBADH-like_NADP-bd"/>
</dbReference>
<accession>A0A014NST4</accession>
<keyword evidence="8" id="KW-1185">Reference proteome</keyword>
<dbReference type="Proteomes" id="UP000019918">
    <property type="component" value="Unassembled WGS sequence"/>
</dbReference>
<protein>
    <submittedName>
        <fullName evidence="7">6-phosphogluconate dehydrogenase</fullName>
    </submittedName>
</protein>